<sequence>MNAIATRWASAEETMRRLAMTVLGALAVAAALIFAAPAHAQNAQAQPSPYGLEEVVAAGHGFFGSTSGAIATAIERAFSMYGLPNGYILGQEAGGAFVGGLTYGEGTLYTKNAGDHSVFWQGPSLGWDFGGEGARTMMLVYHLPSVDNLQGRYGGVAGSAYLVAGVGMHVLKRNNVLLVPVRTGVGARLGVSVGYLKLTNRPPARSNRHAGETGPLIEAALYIATGFLAAVLAAMIVAPAIWRRAVYLTRKRIEASVPLTVSELQADKDRLRAEHAVAEKKLDVALRKQRDLSTRQAAEISDMKATLKDRDASIAERDATIGDLTGQLDATREELGRTRADLEATRLELNTTNAALSALADQQTRYGALEDRLGETREKLRTQQGKARDSRAEARQTAELLKTERAKSAEMDTRLERAIARASDLEDKLARREKEITRLRDAQAGEEADLQELEQRALDAEQERAALEEELGDLTVRVARITKQLDGQEPEAVIGARDVKIAQLEADLKSERKRVKALTEQLEKHEATSADEGEAALRDEIGALAAEIVHMASLLEGEGSPIPDLVAEADDGAPQGTVSLAARVRALQAKARRGTGAPPPVGENGKAAETDAVSS</sequence>
<keyword evidence="3" id="KW-0472">Membrane</keyword>
<evidence type="ECO:0000256" key="2">
    <source>
        <dbReference type="SAM" id="MobiDB-lite"/>
    </source>
</evidence>
<dbReference type="Proteomes" id="UP001178507">
    <property type="component" value="Unassembled WGS sequence"/>
</dbReference>
<dbReference type="EMBL" id="CAUJNA010002223">
    <property type="protein sequence ID" value="CAJ1391264.1"/>
    <property type="molecule type" value="Genomic_DNA"/>
</dbReference>
<evidence type="ECO:0000313" key="4">
    <source>
        <dbReference type="EMBL" id="CAJ1391264.1"/>
    </source>
</evidence>
<gene>
    <name evidence="4" type="ORF">EVOR1521_LOCUS16528</name>
</gene>
<keyword evidence="3" id="KW-1133">Transmembrane helix</keyword>
<keyword evidence="5" id="KW-1185">Reference proteome</keyword>
<evidence type="ECO:0000256" key="3">
    <source>
        <dbReference type="SAM" id="Phobius"/>
    </source>
</evidence>
<protein>
    <submittedName>
        <fullName evidence="4">Uncharacterized protein</fullName>
    </submittedName>
</protein>
<proteinExistence type="predicted"/>
<feature type="coiled-coil region" evidence="1">
    <location>
        <begin position="328"/>
        <end position="379"/>
    </location>
</feature>
<reference evidence="4" key="1">
    <citation type="submission" date="2023-08" db="EMBL/GenBank/DDBJ databases">
        <authorList>
            <person name="Chen Y."/>
            <person name="Shah S."/>
            <person name="Dougan E. K."/>
            <person name="Thang M."/>
            <person name="Chan C."/>
        </authorList>
    </citation>
    <scope>NUCLEOTIDE SEQUENCE</scope>
</reference>
<name>A0AA36IR10_9DINO</name>
<comment type="caution">
    <text evidence="4">The sequence shown here is derived from an EMBL/GenBank/DDBJ whole genome shotgun (WGS) entry which is preliminary data.</text>
</comment>
<feature type="transmembrane region" description="Helical" evidence="3">
    <location>
        <begin position="219"/>
        <end position="242"/>
    </location>
</feature>
<dbReference type="AlphaFoldDB" id="A0AA36IR10"/>
<keyword evidence="3" id="KW-0812">Transmembrane</keyword>
<feature type="region of interest" description="Disordered" evidence="2">
    <location>
        <begin position="589"/>
        <end position="615"/>
    </location>
</feature>
<keyword evidence="1" id="KW-0175">Coiled coil</keyword>
<dbReference type="Pfam" id="PF06577">
    <property type="entry name" value="EipA"/>
    <property type="match status" value="1"/>
</dbReference>
<organism evidence="4 5">
    <name type="scientific">Effrenium voratum</name>
    <dbReference type="NCBI Taxonomy" id="2562239"/>
    <lineage>
        <taxon>Eukaryota</taxon>
        <taxon>Sar</taxon>
        <taxon>Alveolata</taxon>
        <taxon>Dinophyceae</taxon>
        <taxon>Suessiales</taxon>
        <taxon>Symbiodiniaceae</taxon>
        <taxon>Effrenium</taxon>
    </lineage>
</organism>
<accession>A0AA36IR10</accession>
<feature type="coiled-coil region" evidence="1">
    <location>
        <begin position="408"/>
        <end position="528"/>
    </location>
</feature>
<feature type="coiled-coil region" evidence="1">
    <location>
        <begin position="261"/>
        <end position="288"/>
    </location>
</feature>
<dbReference type="InterPro" id="IPR008325">
    <property type="entry name" value="EipA-like"/>
</dbReference>
<evidence type="ECO:0000313" key="5">
    <source>
        <dbReference type="Proteomes" id="UP001178507"/>
    </source>
</evidence>
<evidence type="ECO:0000256" key="1">
    <source>
        <dbReference type="SAM" id="Coils"/>
    </source>
</evidence>